<dbReference type="PANTHER" id="PTHR32343">
    <property type="entry name" value="SERINE/ARGININE-RICH SPLICING FACTOR"/>
    <property type="match status" value="1"/>
</dbReference>
<proteinExistence type="predicted"/>
<evidence type="ECO:0000313" key="3">
    <source>
        <dbReference type="Proteomes" id="UP001472677"/>
    </source>
</evidence>
<dbReference type="EMBL" id="JBBPBM010000024">
    <property type="protein sequence ID" value="KAK8542848.1"/>
    <property type="molecule type" value="Genomic_DNA"/>
</dbReference>
<reference evidence="2 3" key="1">
    <citation type="journal article" date="2024" name="G3 (Bethesda)">
        <title>Genome assembly of Hibiscus sabdariffa L. provides insights into metabolisms of medicinal natural products.</title>
        <authorList>
            <person name="Kim T."/>
        </authorList>
    </citation>
    <scope>NUCLEOTIDE SEQUENCE [LARGE SCALE GENOMIC DNA]</scope>
    <source>
        <strain evidence="2">TK-2024</strain>
        <tissue evidence="2">Old leaves</tissue>
    </source>
</reference>
<accession>A0ABR2DN45</accession>
<name>A0ABR2DN45_9ROSI</name>
<evidence type="ECO:0000313" key="2">
    <source>
        <dbReference type="EMBL" id="KAK8542848.1"/>
    </source>
</evidence>
<gene>
    <name evidence="2" type="ORF">V6N12_015426</name>
</gene>
<evidence type="ECO:0000256" key="1">
    <source>
        <dbReference type="SAM" id="MobiDB-lite"/>
    </source>
</evidence>
<dbReference type="Proteomes" id="UP001472677">
    <property type="component" value="Unassembled WGS sequence"/>
</dbReference>
<feature type="region of interest" description="Disordered" evidence="1">
    <location>
        <begin position="169"/>
        <end position="190"/>
    </location>
</feature>
<sequence>MIVDQTVTRELAPEYKLPVNAFATQGIHYQQRKGLRREEHRFTSTASAKIASLDQKIGFSEKLSAGRTVVNEKMREVDQKYEVSIKSKSALAAAEQSVGTAGSSIRKSRYDLAGAAWFIAAYKRAAKAAEDVGQKTREEVLTEEQAQKSEAGYAHINESSCHRAARLETIKQPSDPSPEPGLFLLDGGGR</sequence>
<keyword evidence="3" id="KW-1185">Reference proteome</keyword>
<organism evidence="2 3">
    <name type="scientific">Hibiscus sabdariffa</name>
    <name type="common">roselle</name>
    <dbReference type="NCBI Taxonomy" id="183260"/>
    <lineage>
        <taxon>Eukaryota</taxon>
        <taxon>Viridiplantae</taxon>
        <taxon>Streptophyta</taxon>
        <taxon>Embryophyta</taxon>
        <taxon>Tracheophyta</taxon>
        <taxon>Spermatophyta</taxon>
        <taxon>Magnoliopsida</taxon>
        <taxon>eudicotyledons</taxon>
        <taxon>Gunneridae</taxon>
        <taxon>Pentapetalae</taxon>
        <taxon>rosids</taxon>
        <taxon>malvids</taxon>
        <taxon>Malvales</taxon>
        <taxon>Malvaceae</taxon>
        <taxon>Malvoideae</taxon>
        <taxon>Hibiscus</taxon>
    </lineage>
</organism>
<protein>
    <submittedName>
        <fullName evidence="2">Uncharacterized protein</fullName>
    </submittedName>
</protein>
<comment type="caution">
    <text evidence="2">The sequence shown here is derived from an EMBL/GenBank/DDBJ whole genome shotgun (WGS) entry which is preliminary data.</text>
</comment>
<dbReference type="PANTHER" id="PTHR32343:SF37">
    <property type="entry name" value="BINDING PARTNER OF ACD11 1"/>
    <property type="match status" value="1"/>
</dbReference>